<evidence type="ECO:0000313" key="1">
    <source>
        <dbReference type="EMBL" id="SNR77494.1"/>
    </source>
</evidence>
<accession>A0A238Z3Q9</accession>
<keyword evidence="2" id="KW-1185">Reference proteome</keyword>
<dbReference type="RefSeq" id="WP_089382889.1">
    <property type="nucleotide sequence ID" value="NZ_FZNT01000012.1"/>
</dbReference>
<protein>
    <submittedName>
        <fullName evidence="1">Cytochrome c-type protein NapB</fullName>
    </submittedName>
</protein>
<dbReference type="EMBL" id="FZNT01000012">
    <property type="protein sequence ID" value="SNR77494.1"/>
    <property type="molecule type" value="Genomic_DNA"/>
</dbReference>
<organism evidence="1 2">
    <name type="scientific">Lutibacter agarilyticus</name>
    <dbReference type="NCBI Taxonomy" id="1109740"/>
    <lineage>
        <taxon>Bacteria</taxon>
        <taxon>Pseudomonadati</taxon>
        <taxon>Bacteroidota</taxon>
        <taxon>Flavobacteriia</taxon>
        <taxon>Flavobacteriales</taxon>
        <taxon>Flavobacteriaceae</taxon>
        <taxon>Lutibacter</taxon>
    </lineage>
</organism>
<sequence length="225" mass="25215">MKRLYFIGIFALLLIATIFTWSKSYYAEQEEAYVILPTESGSTFIPSEKGVFERSKFANDYEAMDAHFKGGRSLDTYYNNRAFHGAPPSIPHPVVNDFKVGDKSCLKCHENGGYVKKYNAYTPVVPHPEKVNCRQCHVVENTNGLFKPVKSGSFPKPAIGNAAFEGGPPIIPHQIQMHENCLACHAGPSAPVEIRVTHPERSNCRQCHVLNNQEMTDIGNFIRKK</sequence>
<gene>
    <name evidence="1" type="ORF">SAMN06265371_11245</name>
</gene>
<proteinExistence type="predicted"/>
<dbReference type="SUPFAM" id="SSF48695">
    <property type="entry name" value="Multiheme cytochromes"/>
    <property type="match status" value="1"/>
</dbReference>
<dbReference type="Proteomes" id="UP000198384">
    <property type="component" value="Unassembled WGS sequence"/>
</dbReference>
<evidence type="ECO:0000313" key="2">
    <source>
        <dbReference type="Proteomes" id="UP000198384"/>
    </source>
</evidence>
<reference evidence="1 2" key="1">
    <citation type="submission" date="2017-06" db="EMBL/GenBank/DDBJ databases">
        <authorList>
            <person name="Kim H.J."/>
            <person name="Triplett B.A."/>
        </authorList>
    </citation>
    <scope>NUCLEOTIDE SEQUENCE [LARGE SCALE GENOMIC DNA]</scope>
    <source>
        <strain evidence="1 2">DSM 29150</strain>
    </source>
</reference>
<dbReference type="Gene3D" id="3.90.10.10">
    <property type="entry name" value="Cytochrome C3"/>
    <property type="match status" value="1"/>
</dbReference>
<name>A0A238Z3Q9_9FLAO</name>
<dbReference type="OrthoDB" id="269685at2"/>
<dbReference type="AlphaFoldDB" id="A0A238Z3Q9"/>
<dbReference type="InterPro" id="IPR036280">
    <property type="entry name" value="Multihaem_cyt_sf"/>
</dbReference>